<evidence type="ECO:0000256" key="1">
    <source>
        <dbReference type="ARBA" id="ARBA00001961"/>
    </source>
</evidence>
<dbReference type="Pfam" id="PF13640">
    <property type="entry name" value="2OG-FeII_Oxy_3"/>
    <property type="match status" value="1"/>
</dbReference>
<accession>A0A177CLT9</accession>
<dbReference type="InParanoid" id="A0A177CLT9"/>
<evidence type="ECO:0000256" key="3">
    <source>
        <dbReference type="ARBA" id="ARBA00022964"/>
    </source>
</evidence>
<evidence type="ECO:0000259" key="6">
    <source>
        <dbReference type="SMART" id="SM00702"/>
    </source>
</evidence>
<dbReference type="GO" id="GO:0031418">
    <property type="term" value="F:L-ascorbic acid binding"/>
    <property type="evidence" value="ECO:0007669"/>
    <property type="project" value="InterPro"/>
</dbReference>
<name>A0A177CLT9_9PLEO</name>
<dbReference type="SMART" id="SM00702">
    <property type="entry name" value="P4Hc"/>
    <property type="match status" value="1"/>
</dbReference>
<feature type="domain" description="Prolyl 4-hydroxylase alpha subunit" evidence="6">
    <location>
        <begin position="39"/>
        <end position="240"/>
    </location>
</feature>
<gene>
    <name evidence="7" type="ORF">CC84DRAFT_1216658</name>
</gene>
<dbReference type="Proteomes" id="UP000077069">
    <property type="component" value="Unassembled WGS sequence"/>
</dbReference>
<organism evidence="7 8">
    <name type="scientific">Paraphaeosphaeria sporulosa</name>
    <dbReference type="NCBI Taxonomy" id="1460663"/>
    <lineage>
        <taxon>Eukaryota</taxon>
        <taxon>Fungi</taxon>
        <taxon>Dikarya</taxon>
        <taxon>Ascomycota</taxon>
        <taxon>Pezizomycotina</taxon>
        <taxon>Dothideomycetes</taxon>
        <taxon>Pleosporomycetidae</taxon>
        <taxon>Pleosporales</taxon>
        <taxon>Massarineae</taxon>
        <taxon>Didymosphaeriaceae</taxon>
        <taxon>Paraphaeosphaeria</taxon>
    </lineage>
</organism>
<dbReference type="GO" id="GO:0004656">
    <property type="term" value="F:procollagen-proline 4-dioxygenase activity"/>
    <property type="evidence" value="ECO:0007669"/>
    <property type="project" value="TreeGrafter"/>
</dbReference>
<evidence type="ECO:0000313" key="7">
    <source>
        <dbReference type="EMBL" id="OAG07747.1"/>
    </source>
</evidence>
<keyword evidence="4" id="KW-0560">Oxidoreductase</keyword>
<keyword evidence="5" id="KW-0408">Iron</keyword>
<dbReference type="GO" id="GO:0005783">
    <property type="term" value="C:endoplasmic reticulum"/>
    <property type="evidence" value="ECO:0007669"/>
    <property type="project" value="TreeGrafter"/>
</dbReference>
<evidence type="ECO:0000313" key="8">
    <source>
        <dbReference type="Proteomes" id="UP000077069"/>
    </source>
</evidence>
<dbReference type="InterPro" id="IPR044862">
    <property type="entry name" value="Pro_4_hyd_alph_FE2OG_OXY"/>
</dbReference>
<evidence type="ECO:0000256" key="4">
    <source>
        <dbReference type="ARBA" id="ARBA00023002"/>
    </source>
</evidence>
<dbReference type="InterPro" id="IPR045054">
    <property type="entry name" value="P4HA-like"/>
</dbReference>
<proteinExistence type="predicted"/>
<evidence type="ECO:0000256" key="2">
    <source>
        <dbReference type="ARBA" id="ARBA00022723"/>
    </source>
</evidence>
<protein>
    <recommendedName>
        <fullName evidence="6">Prolyl 4-hydroxylase alpha subunit domain-containing protein</fullName>
    </recommendedName>
</protein>
<dbReference type="STRING" id="1460663.A0A177CLT9"/>
<sequence>MASAKKAELPQGFLDGPAPNLIKHVVDFKKEGIPVYEGRWAVILDGVLSEEECDWLTKAAEATTAGEWERAMVNVGNGQQRLYEDTRKCGRIIWDDREVVAKIWARIQDSVPDIHRLQDWADVTGLGPAKRKETWKVTRLNERMRFLKYVGGEYFKAHNDGCYETPDGTERSYFTLHLYLNDAADQLKGGATTFYDYRMDKKIDVDPKSGRILIFQHRNLLHSGDDVKSGIKYTMRTDIMYTKE</sequence>
<dbReference type="GeneID" id="28766313"/>
<dbReference type="EMBL" id="KV441551">
    <property type="protein sequence ID" value="OAG07747.1"/>
    <property type="molecule type" value="Genomic_DNA"/>
</dbReference>
<dbReference type="AlphaFoldDB" id="A0A177CLT9"/>
<reference evidence="7 8" key="1">
    <citation type="submission" date="2016-05" db="EMBL/GenBank/DDBJ databases">
        <title>Comparative analysis of secretome profiles of manganese(II)-oxidizing ascomycete fungi.</title>
        <authorList>
            <consortium name="DOE Joint Genome Institute"/>
            <person name="Zeiner C.A."/>
            <person name="Purvine S.O."/>
            <person name="Zink E.M."/>
            <person name="Wu S."/>
            <person name="Pasa-Tolic L."/>
            <person name="Chaput D.L."/>
            <person name="Haridas S."/>
            <person name="Grigoriev I.V."/>
            <person name="Santelli C.M."/>
            <person name="Hansel C.M."/>
        </authorList>
    </citation>
    <scope>NUCLEOTIDE SEQUENCE [LARGE SCALE GENOMIC DNA]</scope>
    <source>
        <strain evidence="7 8">AP3s5-JAC2a</strain>
    </source>
</reference>
<keyword evidence="2" id="KW-0479">Metal-binding</keyword>
<dbReference type="Gene3D" id="2.60.120.620">
    <property type="entry name" value="q2cbj1_9rhob like domain"/>
    <property type="match status" value="1"/>
</dbReference>
<dbReference type="OrthoDB" id="69177at2759"/>
<keyword evidence="8" id="KW-1185">Reference proteome</keyword>
<comment type="cofactor">
    <cofactor evidence="1">
        <name>L-ascorbate</name>
        <dbReference type="ChEBI" id="CHEBI:38290"/>
    </cofactor>
</comment>
<evidence type="ECO:0000256" key="5">
    <source>
        <dbReference type="ARBA" id="ARBA00023004"/>
    </source>
</evidence>
<keyword evidence="3" id="KW-0223">Dioxygenase</keyword>
<dbReference type="PANTHER" id="PTHR10869">
    <property type="entry name" value="PROLYL 4-HYDROXYLASE ALPHA SUBUNIT"/>
    <property type="match status" value="1"/>
</dbReference>
<dbReference type="PANTHER" id="PTHR10869:SF246">
    <property type="entry name" value="TRANSMEMBRANE PROLYL 4-HYDROXYLASE"/>
    <property type="match status" value="1"/>
</dbReference>
<dbReference type="RefSeq" id="XP_018038112.1">
    <property type="nucleotide sequence ID" value="XM_018182827.1"/>
</dbReference>
<dbReference type="GO" id="GO:0005506">
    <property type="term" value="F:iron ion binding"/>
    <property type="evidence" value="ECO:0007669"/>
    <property type="project" value="InterPro"/>
</dbReference>
<dbReference type="InterPro" id="IPR006620">
    <property type="entry name" value="Pro_4_hyd_alph"/>
</dbReference>